<dbReference type="AlphaFoldDB" id="A0A8X6N5B0"/>
<evidence type="ECO:0000313" key="2">
    <source>
        <dbReference type="EMBL" id="GFS94127.1"/>
    </source>
</evidence>
<dbReference type="Pfam" id="PF16087">
    <property type="entry name" value="DUF4817"/>
    <property type="match status" value="1"/>
</dbReference>
<dbReference type="EMBL" id="BMAW01005436">
    <property type="protein sequence ID" value="GFS94127.1"/>
    <property type="molecule type" value="Genomic_DNA"/>
</dbReference>
<proteinExistence type="predicted"/>
<dbReference type="Proteomes" id="UP000887013">
    <property type="component" value="Unassembled WGS sequence"/>
</dbReference>
<feature type="domain" description="DUF4817" evidence="1">
    <location>
        <begin position="8"/>
        <end position="45"/>
    </location>
</feature>
<protein>
    <recommendedName>
        <fullName evidence="1">DUF4817 domain-containing protein</fullName>
    </recommendedName>
</protein>
<evidence type="ECO:0000259" key="1">
    <source>
        <dbReference type="Pfam" id="PF16087"/>
    </source>
</evidence>
<keyword evidence="3" id="KW-1185">Reference proteome</keyword>
<name>A0A8X6N5B0_NEPPI</name>
<organism evidence="2 3">
    <name type="scientific">Nephila pilipes</name>
    <name type="common">Giant wood spider</name>
    <name type="synonym">Nephila maculata</name>
    <dbReference type="NCBI Taxonomy" id="299642"/>
    <lineage>
        <taxon>Eukaryota</taxon>
        <taxon>Metazoa</taxon>
        <taxon>Ecdysozoa</taxon>
        <taxon>Arthropoda</taxon>
        <taxon>Chelicerata</taxon>
        <taxon>Arachnida</taxon>
        <taxon>Araneae</taxon>
        <taxon>Araneomorphae</taxon>
        <taxon>Entelegynae</taxon>
        <taxon>Araneoidea</taxon>
        <taxon>Nephilidae</taxon>
        <taxon>Nephila</taxon>
    </lineage>
</organism>
<evidence type="ECO:0000313" key="3">
    <source>
        <dbReference type="Proteomes" id="UP000887013"/>
    </source>
</evidence>
<reference evidence="2" key="1">
    <citation type="submission" date="2020-08" db="EMBL/GenBank/DDBJ databases">
        <title>Multicomponent nature underlies the extraordinary mechanical properties of spider dragline silk.</title>
        <authorList>
            <person name="Kono N."/>
            <person name="Nakamura H."/>
            <person name="Mori M."/>
            <person name="Yoshida Y."/>
            <person name="Ohtoshi R."/>
            <person name="Malay A.D."/>
            <person name="Moran D.A.P."/>
            <person name="Tomita M."/>
            <person name="Numata K."/>
            <person name="Arakawa K."/>
        </authorList>
    </citation>
    <scope>NUCLEOTIDE SEQUENCE</scope>
</reference>
<dbReference type="InterPro" id="IPR032135">
    <property type="entry name" value="DUF4817"/>
</dbReference>
<sequence length="102" mass="11647">MHLENGAADCNGRAVQRLYAQRYPRRKTPSHAFFALLRLRFQDRGFLIADKKEWHCLARSPDLTCIDYCLWGNNAEDLVVRIAAIAEQSGTSSVFSITFDLQ</sequence>
<dbReference type="OrthoDB" id="6753189at2759"/>
<accession>A0A8X6N5B0</accession>
<gene>
    <name evidence="2" type="ORF">NPIL_252331</name>
</gene>
<comment type="caution">
    <text evidence="2">The sequence shown here is derived from an EMBL/GenBank/DDBJ whole genome shotgun (WGS) entry which is preliminary data.</text>
</comment>